<comment type="caution">
    <text evidence="3">The sequence shown here is derived from an EMBL/GenBank/DDBJ whole genome shotgun (WGS) entry which is preliminary data.</text>
</comment>
<organism evidence="3 4">
    <name type="scientific">Phlyctema vagabunda</name>
    <dbReference type="NCBI Taxonomy" id="108571"/>
    <lineage>
        <taxon>Eukaryota</taxon>
        <taxon>Fungi</taxon>
        <taxon>Dikarya</taxon>
        <taxon>Ascomycota</taxon>
        <taxon>Pezizomycotina</taxon>
        <taxon>Leotiomycetes</taxon>
        <taxon>Helotiales</taxon>
        <taxon>Dermateaceae</taxon>
        <taxon>Phlyctema</taxon>
    </lineage>
</organism>
<dbReference type="PROSITE" id="PS50294">
    <property type="entry name" value="WD_REPEATS_REGION"/>
    <property type="match status" value="1"/>
</dbReference>
<dbReference type="PANTHER" id="PTHR43991:SF12">
    <property type="entry name" value="WD REPEAT PROTEIN (AFU_ORTHOLOGUE AFUA_8G05640)"/>
    <property type="match status" value="1"/>
</dbReference>
<evidence type="ECO:0000313" key="3">
    <source>
        <dbReference type="EMBL" id="KAL3424854.1"/>
    </source>
</evidence>
<dbReference type="SUPFAM" id="SSF50978">
    <property type="entry name" value="WD40 repeat-like"/>
    <property type="match status" value="1"/>
</dbReference>
<feature type="region of interest" description="Disordered" evidence="2">
    <location>
        <begin position="261"/>
        <end position="302"/>
    </location>
</feature>
<feature type="compositionally biased region" description="Polar residues" evidence="2">
    <location>
        <begin position="24"/>
        <end position="54"/>
    </location>
</feature>
<evidence type="ECO:0000313" key="4">
    <source>
        <dbReference type="Proteomes" id="UP001629113"/>
    </source>
</evidence>
<dbReference type="SMART" id="SM00320">
    <property type="entry name" value="WD40"/>
    <property type="match status" value="3"/>
</dbReference>
<proteinExistence type="predicted"/>
<dbReference type="InterPro" id="IPR001680">
    <property type="entry name" value="WD40_rpt"/>
</dbReference>
<feature type="repeat" description="WD" evidence="1">
    <location>
        <begin position="605"/>
        <end position="637"/>
    </location>
</feature>
<evidence type="ECO:0000256" key="2">
    <source>
        <dbReference type="SAM" id="MobiDB-lite"/>
    </source>
</evidence>
<dbReference type="EMBL" id="JBFCZG010000003">
    <property type="protein sequence ID" value="KAL3424854.1"/>
    <property type="molecule type" value="Genomic_DNA"/>
</dbReference>
<dbReference type="PANTHER" id="PTHR43991">
    <property type="entry name" value="WD REPEAT PROTEIN (AFU_ORTHOLOGUE AFUA_8G05640)-RELATED"/>
    <property type="match status" value="1"/>
</dbReference>
<feature type="region of interest" description="Disordered" evidence="2">
    <location>
        <begin position="1"/>
        <end position="82"/>
    </location>
</feature>
<dbReference type="InterPro" id="IPR036322">
    <property type="entry name" value="WD40_repeat_dom_sf"/>
</dbReference>
<accession>A0ABR4PNH2</accession>
<dbReference type="Gene3D" id="2.130.10.10">
    <property type="entry name" value="YVTN repeat-like/Quinoprotein amine dehydrogenase"/>
    <property type="match status" value="1"/>
</dbReference>
<feature type="region of interest" description="Disordered" evidence="2">
    <location>
        <begin position="176"/>
        <end position="218"/>
    </location>
</feature>
<gene>
    <name evidence="3" type="ORF">PVAG01_04135</name>
</gene>
<reference evidence="3 4" key="1">
    <citation type="submission" date="2024-06" db="EMBL/GenBank/DDBJ databases">
        <title>Complete genome of Phlyctema vagabunda strain 19-DSS-EL-015.</title>
        <authorList>
            <person name="Fiorenzani C."/>
        </authorList>
    </citation>
    <scope>NUCLEOTIDE SEQUENCE [LARGE SCALE GENOMIC DNA]</scope>
    <source>
        <strain evidence="3 4">19-DSS-EL-015</strain>
    </source>
</reference>
<feature type="compositionally biased region" description="Polar residues" evidence="2">
    <location>
        <begin position="191"/>
        <end position="208"/>
    </location>
</feature>
<dbReference type="Proteomes" id="UP001629113">
    <property type="component" value="Unassembled WGS sequence"/>
</dbReference>
<name>A0ABR4PNH2_9HELO</name>
<keyword evidence="1" id="KW-0853">WD repeat</keyword>
<protein>
    <submittedName>
        <fullName evidence="3">WD domain-containing protein</fullName>
    </submittedName>
</protein>
<keyword evidence="4" id="KW-1185">Reference proteome</keyword>
<evidence type="ECO:0000256" key="1">
    <source>
        <dbReference type="PROSITE-ProRule" id="PRU00221"/>
    </source>
</evidence>
<dbReference type="InterPro" id="IPR015943">
    <property type="entry name" value="WD40/YVTN_repeat-like_dom_sf"/>
</dbReference>
<sequence>MSSLPTPPGELSAVEPDHAFHLPSETNLASSSQGPSIMTPTSNADMELGSSNEYAGSVEDRLAHDAVEEDQDMSDGGAPLTSPSLVESINMATNIFNPGPSNYHYPPGAYSETGYMSTMDNHDTPLPYPSSQTPYFQSQTPGYTADGGPGYAGFTSGAMDVASLPAALEISQQLQHLQDGQAAHGGPSTGPDEQQQGHDNIQNSTSLPSLHHYPQSADVSGEPAIVSLAQSFAFTSTSLSLVGSANAPHLWGNEGTAPSPVMDGLFSGHDLEGIFPSSSSQDAGDDDDEHDESQADQNEVDEQFNLSLGDFLDRWGMSVMRDVHSKKRSRGPDLASVHEQSMQRMVSVERGDLNGDRLDIQGINWKDLGVSRLEAKAMRRQTYRNYANMRVGLPTDHGARLSDHENYFKFRRMDFEHNIHLSHFQLRNLLTGTSRDNVFYAGRSQVLRIDSSTPNRKSVILDLTEPVVQPVHSFSGAIQISTITSAHDILVAGGFSGEYGLTNLRSHESTRHAEGIITDHHNSITNHVQVHLPRASSSPVAAFASNDNCLRLLDVTTNKFIAEQKFDYAINCSVVSPDQRLRVLVGDTQDVIICNSETGEVLQALGGHHDFGFACDWADDGWTVATGNQDMQVKIWDARKWTDSYGVATPVTTVAAEMAGVRKLKFSPVGSGKRVLVAAEPADFINIIDAETFDSKQLLTFFGEIGGVDFTNNGQDLIVANCDGMRGGIMEFERCNLAGEGLYEHRHYKYLDDGFGRERQHERDPGLDWRPTIEQVMTHPKSQRTATHRRRKVVNLASMAAY</sequence>
<dbReference type="PROSITE" id="PS50082">
    <property type="entry name" value="WD_REPEATS_2"/>
    <property type="match status" value="1"/>
</dbReference>